<reference evidence="2" key="1">
    <citation type="journal article" date="2016" name="Mitochondrial DNA Part B Resour">
        <title>Organellar genome analysis of the marine red alga Dasya binghamiae (Dasyaceae, Rhodophyta) reveals an uncharacteristic florideophyte mitogenome structure.</title>
        <authorList>
            <person name="Tamayo D.A."/>
            <person name="Hughey J.R."/>
        </authorList>
    </citation>
    <scope>NUCLEOTIDE SEQUENCE</scope>
</reference>
<dbReference type="EMBL" id="KX247284">
    <property type="protein sequence ID" value="AOH77349.1"/>
    <property type="molecule type" value="Genomic_DNA"/>
</dbReference>
<keyword evidence="1" id="KW-1133">Transmembrane helix</keyword>
<gene>
    <name evidence="2" type="primary">ycf92</name>
</gene>
<feature type="transmembrane region" description="Helical" evidence="1">
    <location>
        <begin position="90"/>
        <end position="107"/>
    </location>
</feature>
<feature type="transmembrane region" description="Helical" evidence="1">
    <location>
        <begin position="29"/>
        <end position="46"/>
    </location>
</feature>
<feature type="transmembrane region" description="Helical" evidence="1">
    <location>
        <begin position="119"/>
        <end position="141"/>
    </location>
</feature>
<keyword evidence="2" id="KW-0934">Plastid</keyword>
<geneLocation type="plastid" evidence="2"/>
<organism evidence="2">
    <name type="scientific">Dasya binghamiae</name>
    <dbReference type="NCBI Taxonomy" id="1896963"/>
    <lineage>
        <taxon>Eukaryota</taxon>
        <taxon>Rhodophyta</taxon>
        <taxon>Florideophyceae</taxon>
        <taxon>Rhodymeniophycidae</taxon>
        <taxon>Ceramiales</taxon>
        <taxon>Dasyaceae</taxon>
        <taxon>Dasya</taxon>
    </lineage>
</organism>
<keyword evidence="1" id="KW-0812">Transmembrane</keyword>
<feature type="transmembrane region" description="Helical" evidence="1">
    <location>
        <begin position="66"/>
        <end position="83"/>
    </location>
</feature>
<name>A0A1C8XS83_9FLOR</name>
<dbReference type="RefSeq" id="YP_009295337.1">
    <property type="nucleotide sequence ID" value="NC_031161.1"/>
</dbReference>
<sequence>MNLSYLSFYSQYINSPITKFHKINLNKKILTTFISLFILPYINNIYKIYLLSLILDIGFSFKNMNTYIYIFIIIYYIYIYTYLQKKKTLLFSYTFIYLPIKIKTIFLNQNNYIIQKIVIKFNIFLIPKFLTHIIIISFIYIKTISLLLKNTKYELIILFFLKFLKYILLIKPKHYYNFILVLSLTSQFLQRIINNLNIIFYAIQLKFTYWLKLSIISSIFDKIINKYILTISQDSKNLSSNLWIQELQKKSLKNI</sequence>
<proteinExistence type="predicted"/>
<accession>A0A1C8XS83</accession>
<dbReference type="AlphaFoldDB" id="A0A1C8XS83"/>
<dbReference type="GeneID" id="29071620"/>
<evidence type="ECO:0000313" key="2">
    <source>
        <dbReference type="EMBL" id="AOH77349.1"/>
    </source>
</evidence>
<evidence type="ECO:0000256" key="1">
    <source>
        <dbReference type="SAM" id="Phobius"/>
    </source>
</evidence>
<keyword evidence="1" id="KW-0472">Membrane</keyword>
<protein>
    <submittedName>
        <fullName evidence="2">Ycf92</fullName>
    </submittedName>
</protein>
<feature type="transmembrane region" description="Helical" evidence="1">
    <location>
        <begin position="153"/>
        <end position="170"/>
    </location>
</feature>